<name>A0A5N1JF11_9BACT</name>
<keyword evidence="2" id="KW-0808">Transferase</keyword>
<accession>A0A5N1JF11</accession>
<evidence type="ECO:0000256" key="2">
    <source>
        <dbReference type="ARBA" id="ARBA00022679"/>
    </source>
</evidence>
<gene>
    <name evidence="4" type="ORF">F0P93_22815</name>
</gene>
<evidence type="ECO:0000313" key="4">
    <source>
        <dbReference type="EMBL" id="KAA9349230.1"/>
    </source>
</evidence>
<comment type="caution">
    <text evidence="4">The sequence shown here is derived from an EMBL/GenBank/DDBJ whole genome shotgun (WGS) entry which is preliminary data.</text>
</comment>
<dbReference type="GO" id="GO:0016757">
    <property type="term" value="F:glycosyltransferase activity"/>
    <property type="evidence" value="ECO:0007669"/>
    <property type="project" value="UniProtKB-KW"/>
</dbReference>
<evidence type="ECO:0000256" key="3">
    <source>
        <dbReference type="ARBA" id="ARBA00024356"/>
    </source>
</evidence>
<evidence type="ECO:0000313" key="5">
    <source>
        <dbReference type="Proteomes" id="UP000326344"/>
    </source>
</evidence>
<dbReference type="Pfam" id="PF04041">
    <property type="entry name" value="Glyco_hydro_130"/>
    <property type="match status" value="1"/>
</dbReference>
<dbReference type="SUPFAM" id="SSF75005">
    <property type="entry name" value="Arabinanase/levansucrase/invertase"/>
    <property type="match status" value="1"/>
</dbReference>
<dbReference type="RefSeq" id="WP_150880045.1">
    <property type="nucleotide sequence ID" value="NZ_VTWS01000006.1"/>
</dbReference>
<dbReference type="InterPro" id="IPR023296">
    <property type="entry name" value="Glyco_hydro_beta-prop_sf"/>
</dbReference>
<organism evidence="4 5">
    <name type="scientific">Larkinella humicola</name>
    <dbReference type="NCBI Taxonomy" id="2607654"/>
    <lineage>
        <taxon>Bacteria</taxon>
        <taxon>Pseudomonadati</taxon>
        <taxon>Bacteroidota</taxon>
        <taxon>Cytophagia</taxon>
        <taxon>Cytophagales</taxon>
        <taxon>Spirosomataceae</taxon>
        <taxon>Larkinella</taxon>
    </lineage>
</organism>
<protein>
    <submittedName>
        <fullName evidence="4">Glycosidase</fullName>
    </submittedName>
</protein>
<dbReference type="AlphaFoldDB" id="A0A5N1JF11"/>
<dbReference type="EMBL" id="VTWS01000006">
    <property type="protein sequence ID" value="KAA9349230.1"/>
    <property type="molecule type" value="Genomic_DNA"/>
</dbReference>
<evidence type="ECO:0000256" key="1">
    <source>
        <dbReference type="ARBA" id="ARBA00022676"/>
    </source>
</evidence>
<dbReference type="PANTHER" id="PTHR34106:SF5">
    <property type="entry name" value="GLYCOSIDASE"/>
    <property type="match status" value="1"/>
</dbReference>
<dbReference type="PANTHER" id="PTHR34106">
    <property type="entry name" value="GLYCOSIDASE"/>
    <property type="match status" value="1"/>
</dbReference>
<keyword evidence="1" id="KW-0328">Glycosyltransferase</keyword>
<dbReference type="Gene3D" id="2.115.10.20">
    <property type="entry name" value="Glycosyl hydrolase domain, family 43"/>
    <property type="match status" value="1"/>
</dbReference>
<proteinExistence type="inferred from homology"/>
<keyword evidence="5" id="KW-1185">Reference proteome</keyword>
<comment type="similarity">
    <text evidence="3">Belongs to the glycosyl hydrolase 130 family.</text>
</comment>
<keyword evidence="4" id="KW-0378">Hydrolase</keyword>
<dbReference type="Proteomes" id="UP000326344">
    <property type="component" value="Unassembled WGS sequence"/>
</dbReference>
<keyword evidence="4" id="KW-0326">Glycosidase</keyword>
<dbReference type="GO" id="GO:0016798">
    <property type="term" value="F:hydrolase activity, acting on glycosyl bonds"/>
    <property type="evidence" value="ECO:0007669"/>
    <property type="project" value="UniProtKB-KW"/>
</dbReference>
<sequence length="375" mass="41810">MLFSTDLLIFSPNDVDLNQSPFRRTIQADTYVLGAFNPGLTRLPNGNLLMMIRVAEALKQPIIGAQIHAIRWDAVRGYVLDSYPLVSVDAADPRKFQVLGHPYKVMALTSLSWLLPVELIPDGTRVVTVHYDKIIAPERSYQEYGVEDARITKIDDTYYMTTCSVSSERHSTTLYTSTDGLTYGLRGIILDHQNKDMVFFEGKIDGRFLALTRPLGDLYFATRPDSDYHSGPSINLASSPDGLHWKPSDDPLIRARKGSASTMKIGGGTQPILTDQGWLLLYHGVELRGLVGIYRTFWALLDAADPRNILHWEDRTPILEANLGLTEPLKDQIYLSDVVFTTGIIDAGDLYIVASGECDLACRITHIPKPILTLD</sequence>
<reference evidence="4 5" key="1">
    <citation type="submission" date="2019-09" db="EMBL/GenBank/DDBJ databases">
        <title>Genome Sequence of Larkinella sp MA1.</title>
        <authorList>
            <person name="Srinivasan S."/>
        </authorList>
    </citation>
    <scope>NUCLEOTIDE SEQUENCE [LARGE SCALE GENOMIC DNA]</scope>
    <source>
        <strain evidence="4 5">MA1</strain>
    </source>
</reference>
<dbReference type="InterPro" id="IPR007184">
    <property type="entry name" value="Mannoside_phosphorylase"/>
</dbReference>